<keyword evidence="4 6" id="KW-0975">Bacterial flagellum</keyword>
<dbReference type="RefSeq" id="WP_090552304.1">
    <property type="nucleotide sequence ID" value="NZ_FNFP01000002.1"/>
</dbReference>
<dbReference type="InterPro" id="IPR001444">
    <property type="entry name" value="Flag_bb_rod_N"/>
</dbReference>
<sequence>MMSMFQNIDIMTKSLNASWKRNEVIANNIANVNTPNYKKSHVVFEELLKDYLNGSSISGRKTHESHIDIGITDMKNLRHKTITPGNYQTRRDGNNVDIDVEMAALAKNNITFNTLSTQLNNDLRRLKLAINEGRR</sequence>
<comment type="function">
    <text evidence="5 6">Structural component of flagellum, the bacterial motility apparatus. Part of the rod structure of flagellar basal body.</text>
</comment>
<feature type="domain" description="Flagellar basal body rod protein N-terminal" evidence="7">
    <location>
        <begin position="15"/>
        <end position="38"/>
    </location>
</feature>
<dbReference type="Proteomes" id="UP000198718">
    <property type="component" value="Unassembled WGS sequence"/>
</dbReference>
<gene>
    <name evidence="8" type="ORF">SAMN05660472_01319</name>
</gene>
<accession>A0A1G9C081</accession>
<dbReference type="EMBL" id="FNFP01000002">
    <property type="protein sequence ID" value="SDK45070.1"/>
    <property type="molecule type" value="Genomic_DNA"/>
</dbReference>
<keyword evidence="8" id="KW-0966">Cell projection</keyword>
<dbReference type="PANTHER" id="PTHR30435:SF12">
    <property type="entry name" value="FLAGELLAR BASAL BODY ROD PROTEIN FLGB"/>
    <property type="match status" value="1"/>
</dbReference>
<dbReference type="PIRSF" id="PIRSF002889">
    <property type="entry name" value="Rod_FlgB"/>
    <property type="match status" value="1"/>
</dbReference>
<keyword evidence="8" id="KW-0969">Cilium</keyword>
<dbReference type="InterPro" id="IPR006300">
    <property type="entry name" value="FlgB"/>
</dbReference>
<dbReference type="OrthoDB" id="9792068at2"/>
<dbReference type="NCBIfam" id="TIGR01396">
    <property type="entry name" value="FlgB"/>
    <property type="match status" value="1"/>
</dbReference>
<comment type="similarity">
    <text evidence="2 6">Belongs to the flagella basal body rod proteins family.</text>
</comment>
<evidence type="ECO:0000256" key="2">
    <source>
        <dbReference type="ARBA" id="ARBA00009677"/>
    </source>
</evidence>
<name>A0A1G9C081_9FIRM</name>
<dbReference type="GO" id="GO:0030694">
    <property type="term" value="C:bacterial-type flagellum basal body, rod"/>
    <property type="evidence" value="ECO:0007669"/>
    <property type="project" value="InterPro"/>
</dbReference>
<dbReference type="AlphaFoldDB" id="A0A1G9C081"/>
<dbReference type="STRING" id="393762.SAMN05660472_01319"/>
<keyword evidence="8" id="KW-0282">Flagellum</keyword>
<organism evidence="8 9">
    <name type="scientific">Natronincola ferrireducens</name>
    <dbReference type="NCBI Taxonomy" id="393762"/>
    <lineage>
        <taxon>Bacteria</taxon>
        <taxon>Bacillati</taxon>
        <taxon>Bacillota</taxon>
        <taxon>Clostridia</taxon>
        <taxon>Peptostreptococcales</taxon>
        <taxon>Natronincolaceae</taxon>
        <taxon>Natronincola</taxon>
    </lineage>
</organism>
<dbReference type="GO" id="GO:0071978">
    <property type="term" value="P:bacterial-type flagellum-dependent swarming motility"/>
    <property type="evidence" value="ECO:0007669"/>
    <property type="project" value="TreeGrafter"/>
</dbReference>
<evidence type="ECO:0000259" key="7">
    <source>
        <dbReference type="Pfam" id="PF00460"/>
    </source>
</evidence>
<evidence type="ECO:0000256" key="1">
    <source>
        <dbReference type="ARBA" id="ARBA00004117"/>
    </source>
</evidence>
<evidence type="ECO:0000313" key="9">
    <source>
        <dbReference type="Proteomes" id="UP000198718"/>
    </source>
</evidence>
<evidence type="ECO:0000313" key="8">
    <source>
        <dbReference type="EMBL" id="SDK45070.1"/>
    </source>
</evidence>
<reference evidence="8 9" key="1">
    <citation type="submission" date="2016-10" db="EMBL/GenBank/DDBJ databases">
        <authorList>
            <person name="de Groot N.N."/>
        </authorList>
    </citation>
    <scope>NUCLEOTIDE SEQUENCE [LARGE SCALE GENOMIC DNA]</scope>
    <source>
        <strain evidence="8 9">DSM 18346</strain>
    </source>
</reference>
<comment type="subunit">
    <text evidence="6">The basal body constitutes a major portion of the flagellar organelle and consists of a number of rings mounted on a central rod.</text>
</comment>
<dbReference type="Pfam" id="PF00460">
    <property type="entry name" value="Flg_bb_rod"/>
    <property type="match status" value="1"/>
</dbReference>
<protein>
    <recommendedName>
        <fullName evidence="3 6">Flagellar basal body rod protein FlgB</fullName>
    </recommendedName>
</protein>
<evidence type="ECO:0000256" key="3">
    <source>
        <dbReference type="ARBA" id="ARBA00014376"/>
    </source>
</evidence>
<keyword evidence="9" id="KW-1185">Reference proteome</keyword>
<proteinExistence type="inferred from homology"/>
<evidence type="ECO:0000256" key="4">
    <source>
        <dbReference type="ARBA" id="ARBA00023143"/>
    </source>
</evidence>
<comment type="subcellular location">
    <subcellularLocation>
        <location evidence="1 6">Bacterial flagellum basal body</location>
    </subcellularLocation>
</comment>
<evidence type="ECO:0000256" key="6">
    <source>
        <dbReference type="PIRNR" id="PIRNR002889"/>
    </source>
</evidence>
<dbReference type="PANTHER" id="PTHR30435">
    <property type="entry name" value="FLAGELLAR PROTEIN"/>
    <property type="match status" value="1"/>
</dbReference>
<evidence type="ECO:0000256" key="5">
    <source>
        <dbReference type="ARBA" id="ARBA00024934"/>
    </source>
</evidence>